<dbReference type="AlphaFoldDB" id="A0ABD0J991"/>
<comment type="caution">
    <text evidence="1">The sequence shown here is derived from an EMBL/GenBank/DDBJ whole genome shotgun (WGS) entry which is preliminary data.</text>
</comment>
<organism evidence="1 2">
    <name type="scientific">Batillaria attramentaria</name>
    <dbReference type="NCBI Taxonomy" id="370345"/>
    <lineage>
        <taxon>Eukaryota</taxon>
        <taxon>Metazoa</taxon>
        <taxon>Spiralia</taxon>
        <taxon>Lophotrochozoa</taxon>
        <taxon>Mollusca</taxon>
        <taxon>Gastropoda</taxon>
        <taxon>Caenogastropoda</taxon>
        <taxon>Sorbeoconcha</taxon>
        <taxon>Cerithioidea</taxon>
        <taxon>Batillariidae</taxon>
        <taxon>Batillaria</taxon>
    </lineage>
</organism>
<accession>A0ABD0J991</accession>
<evidence type="ECO:0000313" key="2">
    <source>
        <dbReference type="Proteomes" id="UP001519460"/>
    </source>
</evidence>
<proteinExistence type="predicted"/>
<name>A0ABD0J991_9CAEN</name>
<dbReference type="Proteomes" id="UP001519460">
    <property type="component" value="Unassembled WGS sequence"/>
</dbReference>
<evidence type="ECO:0000313" key="1">
    <source>
        <dbReference type="EMBL" id="KAK7466510.1"/>
    </source>
</evidence>
<gene>
    <name evidence="1" type="ORF">BaRGS_00037385</name>
</gene>
<keyword evidence="2" id="KW-1185">Reference proteome</keyword>
<dbReference type="EMBL" id="JACVVK020000558">
    <property type="protein sequence ID" value="KAK7466510.1"/>
    <property type="molecule type" value="Genomic_DNA"/>
</dbReference>
<protein>
    <submittedName>
        <fullName evidence="1">Uncharacterized protein</fullName>
    </submittedName>
</protein>
<reference evidence="1 2" key="1">
    <citation type="journal article" date="2023" name="Sci. Data">
        <title>Genome assembly of the Korean intertidal mud-creeper Batillaria attramentaria.</title>
        <authorList>
            <person name="Patra A.K."/>
            <person name="Ho P.T."/>
            <person name="Jun S."/>
            <person name="Lee S.J."/>
            <person name="Kim Y."/>
            <person name="Won Y.J."/>
        </authorList>
    </citation>
    <scope>NUCLEOTIDE SEQUENCE [LARGE SCALE GENOMIC DNA]</scope>
    <source>
        <strain evidence="1">Wonlab-2016</strain>
    </source>
</reference>
<sequence length="69" mass="7408">MEWRFGGVKGPMNFMCNGGNAEINSATEARHCSVSCTESVSFDVESETRELGVFDPAFPSVAKGGRCTD</sequence>